<evidence type="ECO:0000259" key="8">
    <source>
        <dbReference type="PROSITE" id="PS51755"/>
    </source>
</evidence>
<dbReference type="Gene3D" id="1.10.10.10">
    <property type="entry name" value="Winged helix-like DNA-binding domain superfamily/Winged helix DNA-binding domain"/>
    <property type="match status" value="1"/>
</dbReference>
<dbReference type="InterPro" id="IPR036388">
    <property type="entry name" value="WH-like_DNA-bd_sf"/>
</dbReference>
<dbReference type="InterPro" id="IPR011990">
    <property type="entry name" value="TPR-like_helical_dom_sf"/>
</dbReference>
<evidence type="ECO:0000256" key="4">
    <source>
        <dbReference type="ARBA" id="ARBA00023163"/>
    </source>
</evidence>
<dbReference type="InterPro" id="IPR051677">
    <property type="entry name" value="AfsR-DnrI-RedD_regulator"/>
</dbReference>
<evidence type="ECO:0000256" key="2">
    <source>
        <dbReference type="ARBA" id="ARBA00023015"/>
    </source>
</evidence>
<evidence type="ECO:0000256" key="1">
    <source>
        <dbReference type="ARBA" id="ARBA00005820"/>
    </source>
</evidence>
<evidence type="ECO:0000256" key="3">
    <source>
        <dbReference type="ARBA" id="ARBA00023125"/>
    </source>
</evidence>
<keyword evidence="2" id="KW-0805">Transcription regulation</keyword>
<dbReference type="SMART" id="SM00862">
    <property type="entry name" value="Trans_reg_C"/>
    <property type="match status" value="1"/>
</dbReference>
<evidence type="ECO:0000313" key="10">
    <source>
        <dbReference type="Proteomes" id="UP000656548"/>
    </source>
</evidence>
<dbReference type="Pfam" id="PF13374">
    <property type="entry name" value="TPR_10"/>
    <property type="match status" value="1"/>
</dbReference>
<dbReference type="Pfam" id="PF13424">
    <property type="entry name" value="TPR_12"/>
    <property type="match status" value="1"/>
</dbReference>
<dbReference type="RefSeq" id="WP_192742000.1">
    <property type="nucleotide sequence ID" value="NZ_JADBEJ010000001.1"/>
</dbReference>
<dbReference type="PRINTS" id="PR00364">
    <property type="entry name" value="DISEASERSIST"/>
</dbReference>
<reference evidence="9 10" key="1">
    <citation type="submission" date="2020-10" db="EMBL/GenBank/DDBJ databases">
        <title>Sequencing the genomes of 1000 actinobacteria strains.</title>
        <authorList>
            <person name="Klenk H.-P."/>
        </authorList>
    </citation>
    <scope>NUCLEOTIDE SEQUENCE [LARGE SCALE GENOMIC DNA]</scope>
    <source>
        <strain evidence="9 10">DSM 46661</strain>
    </source>
</reference>
<dbReference type="SMART" id="SM01043">
    <property type="entry name" value="BTAD"/>
    <property type="match status" value="1"/>
</dbReference>
<sequence>MELRILGPIELWAAGRPIGIPGTRQQKLLALLVLSANQVIPDGQLIGDLWEDPPQSARQQVHNAVGSLRRTLEALGEEVRITRTDLGYRLDVPPNVVDAYRFSDTARQARAAGSAGRIPEAIELFEAALRLWRGHALAGLEGDTITSAAANLDEQRLSAIEDLISHRLRAGEAASLVAELRQLVADHPLRESLRSLLMQALHLSSRQADALAVYDEGRRILAGDLGIDPGPDLRRLHAVILSGDADPDDVVPGRTPPDDGLPPSGDSPPSPALSGPARRFYLPHDIGDFSGRSAELAHLLSTTRDTSPTALVISAIDGMGGVGKTTLAVHLAHQIAEHYPDGQYFVDLHGFSPGLEPVAPEQALDTLLRGSGVPPELVPPQLEARSALWRSQMAGQRALLVLDNAIDADHVRPLLPGTAGVLVLVTSRRKLTTLDGAVPMSLDVLTRDDAIALFEQVAGRDGRDDADEVATVAELCGRLPLAIRIAAARLRSRPHWTIADLTDRLQDQSQRARFLAADDRSVISVLRLSYRYLRPEQQLVFRLLGAHPGIDFDAYLVAAISGLSHGQAEYILESLFDDNLVKQRSSKRFYFHDLVKDCARQILGELEDGNEHQLALERLLDYYLHCAATWCEYLDSGAGGAAVQVKHPPRHVKRVSSSDEAVDALNLEYSNLLSVAKYAAENNWLRHAWQIPCVIQPLMKLRNNYGGSAFSLFQGALRAARGLRDSQGESTCLQGLAAICRERKSPNQAKDYIEQALKISRDLGDRRAEAEQLVELGNLHLDEDRLWEGRDAFVSAEQLISFTPKTFVRAAIANNLGVIYRDLGQFDLALRYLNRAIGILADDSHPRRRALTSWCIAAVLHYRGEHRQAIELFGKVLEASTNGRFEHGRAVAMLGFAEAHRSLGGLSESIEYGRAALSLSRKFDLWKVECEALNVLGEANLALNDIDQARQVFDHAREQAVLYGSKRYEARALEGLAHVALLQREITTAKERWEQAIELYPDGMVDAGFARAHLESLRLDTRCFRCSGARTR</sequence>
<dbReference type="SUPFAM" id="SSF52540">
    <property type="entry name" value="P-loop containing nucleoside triphosphate hydrolases"/>
    <property type="match status" value="1"/>
</dbReference>
<feature type="DNA-binding region" description="OmpR/PhoB-type" evidence="6">
    <location>
        <begin position="1"/>
        <end position="92"/>
    </location>
</feature>
<proteinExistence type="inferred from homology"/>
<keyword evidence="3 6" id="KW-0238">DNA-binding</keyword>
<accession>A0ABR9L167</accession>
<dbReference type="Gene3D" id="3.40.50.300">
    <property type="entry name" value="P-loop containing nucleotide triphosphate hydrolases"/>
    <property type="match status" value="1"/>
</dbReference>
<evidence type="ECO:0000256" key="6">
    <source>
        <dbReference type="PROSITE-ProRule" id="PRU01091"/>
    </source>
</evidence>
<dbReference type="Pfam" id="PF03704">
    <property type="entry name" value="BTAD"/>
    <property type="match status" value="1"/>
</dbReference>
<feature type="region of interest" description="Disordered" evidence="7">
    <location>
        <begin position="244"/>
        <end position="277"/>
    </location>
</feature>
<dbReference type="PANTHER" id="PTHR35807">
    <property type="entry name" value="TRANSCRIPTIONAL REGULATOR REDD-RELATED"/>
    <property type="match status" value="1"/>
</dbReference>
<protein>
    <submittedName>
        <fullName evidence="9">DNA-binding SARP family transcriptional activator/Tfp pilus assembly protein PilF</fullName>
    </submittedName>
</protein>
<dbReference type="CDD" id="cd15831">
    <property type="entry name" value="BTAD"/>
    <property type="match status" value="1"/>
</dbReference>
<comment type="similarity">
    <text evidence="1">Belongs to the AfsR/DnrI/RedD regulatory family.</text>
</comment>
<feature type="domain" description="OmpR/PhoB-type" evidence="8">
    <location>
        <begin position="1"/>
        <end position="92"/>
    </location>
</feature>
<dbReference type="SMART" id="SM00028">
    <property type="entry name" value="TPR"/>
    <property type="match status" value="8"/>
</dbReference>
<evidence type="ECO:0000256" key="7">
    <source>
        <dbReference type="SAM" id="MobiDB-lite"/>
    </source>
</evidence>
<dbReference type="InterPro" id="IPR019734">
    <property type="entry name" value="TPR_rpt"/>
</dbReference>
<dbReference type="PROSITE" id="PS50005">
    <property type="entry name" value="TPR"/>
    <property type="match status" value="1"/>
</dbReference>
<dbReference type="Gene3D" id="1.25.40.10">
    <property type="entry name" value="Tetratricopeptide repeat domain"/>
    <property type="match status" value="3"/>
</dbReference>
<dbReference type="Pfam" id="PF00486">
    <property type="entry name" value="Trans_reg_C"/>
    <property type="match status" value="1"/>
</dbReference>
<dbReference type="InterPro" id="IPR001867">
    <property type="entry name" value="OmpR/PhoB-type_DNA-bd"/>
</dbReference>
<dbReference type="InterPro" id="IPR005158">
    <property type="entry name" value="BTAD"/>
</dbReference>
<dbReference type="Gene3D" id="1.10.8.430">
    <property type="entry name" value="Helical domain of apoptotic protease-activating factors"/>
    <property type="match status" value="1"/>
</dbReference>
<gene>
    <name evidence="9" type="ORF">H4W30_001389</name>
</gene>
<dbReference type="PROSITE" id="PS51755">
    <property type="entry name" value="OMPR_PHOB"/>
    <property type="match status" value="1"/>
</dbReference>
<organism evidence="9 10">
    <name type="scientific">Amycolatopsis roodepoortensis</name>
    <dbReference type="NCBI Taxonomy" id="700274"/>
    <lineage>
        <taxon>Bacteria</taxon>
        <taxon>Bacillati</taxon>
        <taxon>Actinomycetota</taxon>
        <taxon>Actinomycetes</taxon>
        <taxon>Pseudonocardiales</taxon>
        <taxon>Pseudonocardiaceae</taxon>
        <taxon>Amycolatopsis</taxon>
    </lineage>
</organism>
<evidence type="ECO:0000256" key="5">
    <source>
        <dbReference type="PROSITE-ProRule" id="PRU00339"/>
    </source>
</evidence>
<feature type="repeat" description="TPR" evidence="5">
    <location>
        <begin position="810"/>
        <end position="843"/>
    </location>
</feature>
<keyword evidence="4" id="KW-0804">Transcription</keyword>
<dbReference type="SUPFAM" id="SSF46894">
    <property type="entry name" value="C-terminal effector domain of the bipartite response regulators"/>
    <property type="match status" value="1"/>
</dbReference>
<dbReference type="PANTHER" id="PTHR35807:SF1">
    <property type="entry name" value="TRANSCRIPTIONAL REGULATOR REDD"/>
    <property type="match status" value="1"/>
</dbReference>
<keyword evidence="5" id="KW-0802">TPR repeat</keyword>
<dbReference type="InterPro" id="IPR016032">
    <property type="entry name" value="Sig_transdc_resp-reg_C-effctor"/>
</dbReference>
<keyword evidence="10" id="KW-1185">Reference proteome</keyword>
<name>A0ABR9L167_9PSEU</name>
<dbReference type="Proteomes" id="UP000656548">
    <property type="component" value="Unassembled WGS sequence"/>
</dbReference>
<dbReference type="InterPro" id="IPR027417">
    <property type="entry name" value="P-loop_NTPase"/>
</dbReference>
<comment type="caution">
    <text evidence="9">The sequence shown here is derived from an EMBL/GenBank/DDBJ whole genome shotgun (WGS) entry which is preliminary data.</text>
</comment>
<dbReference type="SUPFAM" id="SSF48452">
    <property type="entry name" value="TPR-like"/>
    <property type="match status" value="3"/>
</dbReference>
<dbReference type="InterPro" id="IPR042197">
    <property type="entry name" value="Apaf_helical"/>
</dbReference>
<evidence type="ECO:0000313" key="9">
    <source>
        <dbReference type="EMBL" id="MBE1574360.1"/>
    </source>
</evidence>
<dbReference type="GO" id="GO:0003677">
    <property type="term" value="F:DNA binding"/>
    <property type="evidence" value="ECO:0007669"/>
    <property type="project" value="UniProtKB-KW"/>
</dbReference>
<dbReference type="EMBL" id="JADBEJ010000001">
    <property type="protein sequence ID" value="MBE1574360.1"/>
    <property type="molecule type" value="Genomic_DNA"/>
</dbReference>